<evidence type="ECO:0000256" key="1">
    <source>
        <dbReference type="SAM" id="MobiDB-lite"/>
    </source>
</evidence>
<reference evidence="4" key="1">
    <citation type="journal article" date="2019" name="Int. J. Syst. Evol. Microbiol.">
        <title>The Global Catalogue of Microorganisms (GCM) 10K type strain sequencing project: providing services to taxonomists for standard genome sequencing and annotation.</title>
        <authorList>
            <consortium name="The Broad Institute Genomics Platform"/>
            <consortium name="The Broad Institute Genome Sequencing Center for Infectious Disease"/>
            <person name="Wu L."/>
            <person name="Ma J."/>
        </authorList>
    </citation>
    <scope>NUCLEOTIDE SEQUENCE [LARGE SCALE GENOMIC DNA]</scope>
    <source>
        <strain evidence="4">JCM 18959</strain>
    </source>
</reference>
<sequence>MARSPLTLAASVTSALPRVGVVGVGALTEGSTGRYDAAVADLDDGRRVVVRVPADPSAAPELAAEARALRALTPGVRGLLPFRAPELLGEAGLGDSRVVVVDFLPGYRVDAAHLPAGRGAATSLGAALAALHALPHSIVKGEGLPARTPAQVRADVTRLIDRAVATRRLPVSLAHRWHRAVDADELWRFESAVMLGGAGAASFLFEDLDGVPTVTGLLEWHGLSIGDPATDLQWLASAPEAADDVYAAYVAASGRAPDARGRERARLYAELEFAKWLVHGHDVDREDIVSDAVELLESLATGVAGDDIVSDAALDVDDAIALLERTPGAAAPTVDTSMQTDAYDPEELAQWVADEPTDTGPVDRSAGRFDTEELTEADLAAFRDEARAGAGAGSPSPEAPHASDDVSTAPIALPHLSPAPFPLGADREDIAGTDAAEAERASEAALRRWRAE</sequence>
<comment type="caution">
    <text evidence="3">The sequence shown here is derived from an EMBL/GenBank/DDBJ whole genome shotgun (WGS) entry which is preliminary data.</text>
</comment>
<gene>
    <name evidence="3" type="ORF">GCM10025760_38340</name>
</gene>
<feature type="compositionally biased region" description="Basic and acidic residues" evidence="1">
    <location>
        <begin position="437"/>
        <end position="452"/>
    </location>
</feature>
<feature type="domain" description="Aminoglycoside phosphotransferase" evidence="2">
    <location>
        <begin position="39"/>
        <end position="267"/>
    </location>
</feature>
<dbReference type="SUPFAM" id="SSF56112">
    <property type="entry name" value="Protein kinase-like (PK-like)"/>
    <property type="match status" value="1"/>
</dbReference>
<feature type="region of interest" description="Disordered" evidence="1">
    <location>
        <begin position="352"/>
        <end position="371"/>
    </location>
</feature>
<dbReference type="Pfam" id="PF01636">
    <property type="entry name" value="APH"/>
    <property type="match status" value="1"/>
</dbReference>
<organism evidence="3 4">
    <name type="scientific">Microbacterium yannicii</name>
    <dbReference type="NCBI Taxonomy" id="671622"/>
    <lineage>
        <taxon>Bacteria</taxon>
        <taxon>Bacillati</taxon>
        <taxon>Actinomycetota</taxon>
        <taxon>Actinomycetes</taxon>
        <taxon>Micrococcales</taxon>
        <taxon>Microbacteriaceae</taxon>
        <taxon>Microbacterium</taxon>
    </lineage>
</organism>
<evidence type="ECO:0000313" key="4">
    <source>
        <dbReference type="Proteomes" id="UP001501407"/>
    </source>
</evidence>
<dbReference type="EMBL" id="BAABKZ010000005">
    <property type="protein sequence ID" value="GAA5100668.1"/>
    <property type="molecule type" value="Genomic_DNA"/>
</dbReference>
<name>A0ABP9MV92_9MICO</name>
<dbReference type="InterPro" id="IPR002575">
    <property type="entry name" value="Aminoglycoside_PTrfase"/>
</dbReference>
<dbReference type="InterPro" id="IPR011009">
    <property type="entry name" value="Kinase-like_dom_sf"/>
</dbReference>
<dbReference type="Gene3D" id="3.90.1200.10">
    <property type="match status" value="1"/>
</dbReference>
<evidence type="ECO:0000259" key="2">
    <source>
        <dbReference type="Pfam" id="PF01636"/>
    </source>
</evidence>
<evidence type="ECO:0000313" key="3">
    <source>
        <dbReference type="EMBL" id="GAA5100668.1"/>
    </source>
</evidence>
<feature type="region of interest" description="Disordered" evidence="1">
    <location>
        <begin position="387"/>
        <end position="452"/>
    </location>
</feature>
<dbReference type="RefSeq" id="WP_194415041.1">
    <property type="nucleotide sequence ID" value="NZ_BAABKZ010000005.1"/>
</dbReference>
<accession>A0ABP9MV92</accession>
<dbReference type="Proteomes" id="UP001501407">
    <property type="component" value="Unassembled WGS sequence"/>
</dbReference>
<protein>
    <recommendedName>
        <fullName evidence="2">Aminoglycoside phosphotransferase domain-containing protein</fullName>
    </recommendedName>
</protein>
<proteinExistence type="predicted"/>
<keyword evidence="4" id="KW-1185">Reference proteome</keyword>